<dbReference type="GeneID" id="94836605"/>
<accession>A0A1J4KIR6</accession>
<dbReference type="InterPro" id="IPR006597">
    <property type="entry name" value="Sel1-like"/>
</dbReference>
<dbReference type="InterPro" id="IPR011990">
    <property type="entry name" value="TPR-like_helical_dom_sf"/>
</dbReference>
<dbReference type="GO" id="GO:0005789">
    <property type="term" value="C:endoplasmic reticulum membrane"/>
    <property type="evidence" value="ECO:0007669"/>
    <property type="project" value="TreeGrafter"/>
</dbReference>
<name>A0A1J4KIR6_9EUKA</name>
<evidence type="ECO:0000313" key="2">
    <source>
        <dbReference type="EMBL" id="OHT09708.1"/>
    </source>
</evidence>
<dbReference type="GO" id="GO:0036503">
    <property type="term" value="P:ERAD pathway"/>
    <property type="evidence" value="ECO:0007669"/>
    <property type="project" value="TreeGrafter"/>
</dbReference>
<reference evidence="2" key="1">
    <citation type="submission" date="2016-10" db="EMBL/GenBank/DDBJ databases">
        <authorList>
            <person name="Benchimol M."/>
            <person name="Almeida L.G."/>
            <person name="Vasconcelos A.T."/>
            <person name="Perreira-Neves A."/>
            <person name="Rosa I.A."/>
            <person name="Tasca T."/>
            <person name="Bogo M.R."/>
            <person name="de Souza W."/>
        </authorList>
    </citation>
    <scope>NUCLEOTIDE SEQUENCE [LARGE SCALE GENOMIC DNA]</scope>
    <source>
        <strain evidence="2">K</strain>
    </source>
</reference>
<dbReference type="PANTHER" id="PTHR11102">
    <property type="entry name" value="SEL-1-LIKE PROTEIN"/>
    <property type="match status" value="1"/>
</dbReference>
<protein>
    <recommendedName>
        <fullName evidence="4">HCP-like protein</fullName>
    </recommendedName>
</protein>
<comment type="similarity">
    <text evidence="1">Belongs to the sel-1 family.</text>
</comment>
<dbReference type="RefSeq" id="XP_068362844.1">
    <property type="nucleotide sequence ID" value="XM_068501901.1"/>
</dbReference>
<proteinExistence type="inferred from homology"/>
<dbReference type="Proteomes" id="UP000179807">
    <property type="component" value="Unassembled WGS sequence"/>
</dbReference>
<dbReference type="OrthoDB" id="2260164at2759"/>
<evidence type="ECO:0000313" key="3">
    <source>
        <dbReference type="Proteomes" id="UP000179807"/>
    </source>
</evidence>
<dbReference type="PANTHER" id="PTHR11102:SF147">
    <property type="entry name" value="SEL1L ADAPTOR SUBUNIT OF ERAD E3 UBIQUITIN LIGASE"/>
    <property type="match status" value="1"/>
</dbReference>
<dbReference type="Pfam" id="PF08238">
    <property type="entry name" value="Sel1"/>
    <property type="match status" value="6"/>
</dbReference>
<evidence type="ECO:0008006" key="4">
    <source>
        <dbReference type="Google" id="ProtNLM"/>
    </source>
</evidence>
<dbReference type="SUPFAM" id="SSF81901">
    <property type="entry name" value="HCP-like"/>
    <property type="match status" value="3"/>
</dbReference>
<dbReference type="Gene3D" id="1.25.40.10">
    <property type="entry name" value="Tetratricopeptide repeat domain"/>
    <property type="match status" value="2"/>
</dbReference>
<keyword evidence="3" id="KW-1185">Reference proteome</keyword>
<comment type="caution">
    <text evidence="2">The sequence shown here is derived from an EMBL/GenBank/DDBJ whole genome shotgun (WGS) entry which is preliminary data.</text>
</comment>
<dbReference type="VEuPathDB" id="TrichDB:TRFO_21332"/>
<organism evidence="2 3">
    <name type="scientific">Tritrichomonas foetus</name>
    <dbReference type="NCBI Taxonomy" id="1144522"/>
    <lineage>
        <taxon>Eukaryota</taxon>
        <taxon>Metamonada</taxon>
        <taxon>Parabasalia</taxon>
        <taxon>Tritrichomonadida</taxon>
        <taxon>Tritrichomonadidae</taxon>
        <taxon>Tritrichomonas</taxon>
    </lineage>
</organism>
<dbReference type="SMART" id="SM00671">
    <property type="entry name" value="SEL1"/>
    <property type="match status" value="6"/>
</dbReference>
<gene>
    <name evidence="2" type="ORF">TRFO_21332</name>
</gene>
<sequence>MKGLLGPKDHRLAQHYFELSVANGDGDSLFELANFYKVNNFNHDKYLEYLHEAASKDHELAKLTLFKNYINSAHTYGSINYAEQIAYSEAEKGNFHYLYSLITKTRDRRKIRLYLEIIKNNCDENTDPKILFLTSHYLINNPRINDDEKARTFLEWSVKQGYIPACYYYGKNYLLRRKKNEKLKKKGLKLVHYAADNGEYDACHHLGLNYLNGNFGPKDYKLAFKYFKIAAENGQIESQRSLGQIYLYNDQFKDIEKSIHYFKMAADQDDEKGLIGLGEAYRQLNDKEKSFTYFTMACEIGSSDAHVELGKMYKDGKFFEKDYKKAIEHFTIAMNQNNSDAFYQIGKMYYKGEGVPLDEARGREYIVRASSMGNNQASRLLSTYQF</sequence>
<dbReference type="EMBL" id="MLAK01000632">
    <property type="protein sequence ID" value="OHT09708.1"/>
    <property type="molecule type" value="Genomic_DNA"/>
</dbReference>
<dbReference type="InterPro" id="IPR050767">
    <property type="entry name" value="Sel1_AlgK"/>
</dbReference>
<evidence type="ECO:0000256" key="1">
    <source>
        <dbReference type="ARBA" id="ARBA00038101"/>
    </source>
</evidence>
<dbReference type="AlphaFoldDB" id="A0A1J4KIR6"/>